<dbReference type="InterPro" id="IPR036291">
    <property type="entry name" value="NAD(P)-bd_dom_sf"/>
</dbReference>
<dbReference type="InterPro" id="IPR002347">
    <property type="entry name" value="SDR_fam"/>
</dbReference>
<comment type="similarity">
    <text evidence="1">Belongs to the short-chain dehydrogenases/reductases (SDR) family.</text>
</comment>
<dbReference type="AlphaFoldDB" id="A7HQJ9"/>
<dbReference type="FunFam" id="3.40.50.720:FF:000084">
    <property type="entry name" value="Short-chain dehydrogenase reductase"/>
    <property type="match status" value="1"/>
</dbReference>
<dbReference type="Gene3D" id="3.40.50.720">
    <property type="entry name" value="NAD(P)-binding Rossmann-like Domain"/>
    <property type="match status" value="1"/>
</dbReference>
<dbReference type="GO" id="GO:0016616">
    <property type="term" value="F:oxidoreductase activity, acting on the CH-OH group of donors, NAD or NADP as acceptor"/>
    <property type="evidence" value="ECO:0007669"/>
    <property type="project" value="TreeGrafter"/>
</dbReference>
<dbReference type="PRINTS" id="PR00081">
    <property type="entry name" value="GDHRDH"/>
</dbReference>
<dbReference type="HOGENOM" id="CLU_010194_1_3_5"/>
<dbReference type="InterPro" id="IPR020904">
    <property type="entry name" value="Sc_DH/Rdtase_CS"/>
</dbReference>
<dbReference type="PRINTS" id="PR00080">
    <property type="entry name" value="SDRFAMILY"/>
</dbReference>
<dbReference type="Pfam" id="PF13561">
    <property type="entry name" value="adh_short_C2"/>
    <property type="match status" value="1"/>
</dbReference>
<dbReference type="eggNOG" id="COG1028">
    <property type="taxonomic scope" value="Bacteria"/>
</dbReference>
<dbReference type="PROSITE" id="PS00061">
    <property type="entry name" value="ADH_SHORT"/>
    <property type="match status" value="1"/>
</dbReference>
<protein>
    <submittedName>
        <fullName evidence="2">Short-chain dehydrogenase/reductase SDR</fullName>
    </submittedName>
</protein>
<evidence type="ECO:0000256" key="1">
    <source>
        <dbReference type="ARBA" id="ARBA00006484"/>
    </source>
</evidence>
<dbReference type="Proteomes" id="UP000006377">
    <property type="component" value="Chromosome"/>
</dbReference>
<keyword evidence="3" id="KW-1185">Reference proteome</keyword>
<dbReference type="SUPFAM" id="SSF51735">
    <property type="entry name" value="NAD(P)-binding Rossmann-fold domains"/>
    <property type="match status" value="1"/>
</dbReference>
<dbReference type="KEGG" id="pla:Plav_0559"/>
<dbReference type="EMBL" id="CP000774">
    <property type="protein sequence ID" value="ABS62182.1"/>
    <property type="molecule type" value="Genomic_DNA"/>
</dbReference>
<evidence type="ECO:0000313" key="3">
    <source>
        <dbReference type="Proteomes" id="UP000006377"/>
    </source>
</evidence>
<dbReference type="PANTHER" id="PTHR42760">
    <property type="entry name" value="SHORT-CHAIN DEHYDROGENASES/REDUCTASES FAMILY MEMBER"/>
    <property type="match status" value="1"/>
</dbReference>
<name>A7HQJ9_PARL1</name>
<reference evidence="2 3" key="1">
    <citation type="journal article" date="2011" name="Stand. Genomic Sci.">
        <title>Complete genome sequence of Parvibaculum lavamentivorans type strain (DS-1(T)).</title>
        <authorList>
            <person name="Schleheck D."/>
            <person name="Weiss M."/>
            <person name="Pitluck S."/>
            <person name="Bruce D."/>
            <person name="Land M.L."/>
            <person name="Han S."/>
            <person name="Saunders E."/>
            <person name="Tapia R."/>
            <person name="Detter C."/>
            <person name="Brettin T."/>
            <person name="Han J."/>
            <person name="Woyke T."/>
            <person name="Goodwin L."/>
            <person name="Pennacchio L."/>
            <person name="Nolan M."/>
            <person name="Cook A.M."/>
            <person name="Kjelleberg S."/>
            <person name="Thomas T."/>
        </authorList>
    </citation>
    <scope>NUCLEOTIDE SEQUENCE [LARGE SCALE GENOMIC DNA]</scope>
    <source>
        <strain evidence="3">DS-1 / DSM 13023 / NCIMB 13966</strain>
    </source>
</reference>
<evidence type="ECO:0000313" key="2">
    <source>
        <dbReference type="EMBL" id="ABS62182.1"/>
    </source>
</evidence>
<accession>A7HQJ9</accession>
<organism evidence="2 3">
    <name type="scientific">Parvibaculum lavamentivorans (strain DS-1 / DSM 13023 / NCIMB 13966)</name>
    <dbReference type="NCBI Taxonomy" id="402881"/>
    <lineage>
        <taxon>Bacteria</taxon>
        <taxon>Pseudomonadati</taxon>
        <taxon>Pseudomonadota</taxon>
        <taxon>Alphaproteobacteria</taxon>
        <taxon>Hyphomicrobiales</taxon>
        <taxon>Parvibaculaceae</taxon>
        <taxon>Parvibaculum</taxon>
    </lineage>
</organism>
<proteinExistence type="inferred from homology"/>
<gene>
    <name evidence="2" type="ordered locus">Plav_0559</name>
</gene>
<sequence>MKVSLEGRVALVTGGGRGIGRSIAIALAEAGADVAVNYRRDEEAVNETVAEITKLGRKAKAYSASVENFEEDQKMVADVLKDFGSIGILVNNAGIASRGQTVADTDPLELERVLKVHAMAPHFMSKLVIPHMRKEERGDIIIISSVATLSHSANGGPYNMGKAAAEALALTLAKEERKFGIRTNIVAPGLTATDMGSRLAAARAGKKGMDIHELDANMPFGHVCGPDEVAAAVVYLVSDANPYANGQKINIDGGGPM</sequence>
<dbReference type="OrthoDB" id="9803333at2"/>
<dbReference type="CDD" id="cd05233">
    <property type="entry name" value="SDR_c"/>
    <property type="match status" value="1"/>
</dbReference>
<dbReference type="RefSeq" id="WP_011995473.1">
    <property type="nucleotide sequence ID" value="NC_009719.1"/>
</dbReference>
<dbReference type="STRING" id="402881.Plav_0559"/>